<sequence length="69" mass="8138">MHNEHLSLHICLSMQMSTFEGMKLGGIYFMGRHIFLVFRHLLLILKQVFMDFLQRSLTLDNMANQSQSH</sequence>
<evidence type="ECO:0000313" key="2">
    <source>
        <dbReference type="Proteomes" id="UP000595140"/>
    </source>
</evidence>
<organism evidence="1 2">
    <name type="scientific">Cuscuta campestris</name>
    <dbReference type="NCBI Taxonomy" id="132261"/>
    <lineage>
        <taxon>Eukaryota</taxon>
        <taxon>Viridiplantae</taxon>
        <taxon>Streptophyta</taxon>
        <taxon>Embryophyta</taxon>
        <taxon>Tracheophyta</taxon>
        <taxon>Spermatophyta</taxon>
        <taxon>Magnoliopsida</taxon>
        <taxon>eudicotyledons</taxon>
        <taxon>Gunneridae</taxon>
        <taxon>Pentapetalae</taxon>
        <taxon>asterids</taxon>
        <taxon>lamiids</taxon>
        <taxon>Solanales</taxon>
        <taxon>Convolvulaceae</taxon>
        <taxon>Cuscuteae</taxon>
        <taxon>Cuscuta</taxon>
        <taxon>Cuscuta subgen. Grammica</taxon>
        <taxon>Cuscuta sect. Cleistogrammica</taxon>
    </lineage>
</organism>
<protein>
    <submittedName>
        <fullName evidence="1">Uncharacterized protein</fullName>
    </submittedName>
</protein>
<gene>
    <name evidence="1" type="ORF">CCAM_LOCUS16451</name>
</gene>
<dbReference type="AlphaFoldDB" id="A0A484LDT9"/>
<dbReference type="EMBL" id="OOIL02001350">
    <property type="protein sequence ID" value="VFQ74675.1"/>
    <property type="molecule type" value="Genomic_DNA"/>
</dbReference>
<dbReference type="Proteomes" id="UP000595140">
    <property type="component" value="Unassembled WGS sequence"/>
</dbReference>
<proteinExistence type="predicted"/>
<name>A0A484LDT9_9ASTE</name>
<reference evidence="1 2" key="1">
    <citation type="submission" date="2018-04" db="EMBL/GenBank/DDBJ databases">
        <authorList>
            <person name="Vogel A."/>
        </authorList>
    </citation>
    <scope>NUCLEOTIDE SEQUENCE [LARGE SCALE GENOMIC DNA]</scope>
</reference>
<accession>A0A484LDT9</accession>
<keyword evidence="2" id="KW-1185">Reference proteome</keyword>
<evidence type="ECO:0000313" key="1">
    <source>
        <dbReference type="EMBL" id="VFQ74675.1"/>
    </source>
</evidence>